<dbReference type="Gene3D" id="3.40.50.300">
    <property type="entry name" value="P-loop containing nucleotide triphosphate hydrolases"/>
    <property type="match status" value="1"/>
</dbReference>
<name>A0ABT1U162_9GAMM</name>
<comment type="pathway">
    <text evidence="2">Cofactor biosynthesis; adenosylcobalamin biosynthesis.</text>
</comment>
<dbReference type="NCBIfam" id="TIGR00379">
    <property type="entry name" value="cobB"/>
    <property type="match status" value="1"/>
</dbReference>
<dbReference type="EMBL" id="JANIBK010000011">
    <property type="protein sequence ID" value="MCQ8127557.1"/>
    <property type="molecule type" value="Genomic_DNA"/>
</dbReference>
<keyword evidence="9" id="KW-0315">Glutamine amidotransferase</keyword>
<comment type="similarity">
    <text evidence="3">Belongs to the CobB/CobQ family. CobQ subfamily.</text>
</comment>
<dbReference type="InterPro" id="IPR027417">
    <property type="entry name" value="P-loop_NTPase"/>
</dbReference>
<evidence type="ECO:0000256" key="9">
    <source>
        <dbReference type="ARBA" id="ARBA00022962"/>
    </source>
</evidence>
<evidence type="ECO:0000256" key="2">
    <source>
        <dbReference type="ARBA" id="ARBA00004953"/>
    </source>
</evidence>
<dbReference type="Pfam" id="PF07685">
    <property type="entry name" value="GATase_3"/>
    <property type="match status" value="1"/>
</dbReference>
<dbReference type="NCBIfam" id="NF002204">
    <property type="entry name" value="PRK01077.1"/>
    <property type="match status" value="1"/>
</dbReference>
<evidence type="ECO:0000256" key="5">
    <source>
        <dbReference type="ARBA" id="ARBA00022598"/>
    </source>
</evidence>
<organism evidence="12 13">
    <name type="scientific">Methylomonas rivi</name>
    <dbReference type="NCBI Taxonomy" id="2952226"/>
    <lineage>
        <taxon>Bacteria</taxon>
        <taxon>Pseudomonadati</taxon>
        <taxon>Pseudomonadota</taxon>
        <taxon>Gammaproteobacteria</taxon>
        <taxon>Methylococcales</taxon>
        <taxon>Methylococcaceae</taxon>
        <taxon>Methylomonas</taxon>
    </lineage>
</organism>
<dbReference type="SUPFAM" id="SSF52540">
    <property type="entry name" value="P-loop containing nucleoside triphosphate hydrolases"/>
    <property type="match status" value="1"/>
</dbReference>
<feature type="domain" description="CobQ/CobB/MinD/ParA nucleotide binding" evidence="10">
    <location>
        <begin position="6"/>
        <end position="170"/>
    </location>
</feature>
<feature type="domain" description="CobB/CobQ-like glutamine amidotransferase" evidence="11">
    <location>
        <begin position="239"/>
        <end position="410"/>
    </location>
</feature>
<evidence type="ECO:0000313" key="12">
    <source>
        <dbReference type="EMBL" id="MCQ8127557.1"/>
    </source>
</evidence>
<evidence type="ECO:0000259" key="10">
    <source>
        <dbReference type="Pfam" id="PF01656"/>
    </source>
</evidence>
<comment type="cofactor">
    <cofactor evidence="1">
        <name>Mg(2+)</name>
        <dbReference type="ChEBI" id="CHEBI:18420"/>
    </cofactor>
</comment>
<evidence type="ECO:0000256" key="4">
    <source>
        <dbReference type="ARBA" id="ARBA00022573"/>
    </source>
</evidence>
<protein>
    <submittedName>
        <fullName evidence="12">Cobyrinate a,c-diamide synthase</fullName>
    </submittedName>
</protein>
<dbReference type="PANTHER" id="PTHR43873">
    <property type="entry name" value="COBYRINATE A,C-DIAMIDE SYNTHASE"/>
    <property type="match status" value="1"/>
</dbReference>
<dbReference type="InterPro" id="IPR011698">
    <property type="entry name" value="GATase_3"/>
</dbReference>
<evidence type="ECO:0000256" key="3">
    <source>
        <dbReference type="ARBA" id="ARBA00006205"/>
    </source>
</evidence>
<keyword evidence="13" id="KW-1185">Reference proteome</keyword>
<evidence type="ECO:0000256" key="1">
    <source>
        <dbReference type="ARBA" id="ARBA00001946"/>
    </source>
</evidence>
<sequence>MRIALLAGTHSGCGKTTVMLALLQYLKNQALKPRAFKVGPDFLDPLWHAAVTGSPSYNLDTQMVGITESRRVLNRLAGQTEYGLIEGVMGMFDGRSGVGQAGSSVDLAAQLAVSAILVVDARGIAGSIVPLVSGYRDFARQRGVEIAGIVANRVGGEFHARLLSEALADYGLPPVLAWLDKAAPGLEERHLGLTIPDQARIPDFQAALRVEHEALLAAFAECVPGDVAESETARLQGKTIAVARDEACCFIYPGNVDYLLEQGARLAWFSPVAGQPVPAADALWLPGGYPELYVRQLSESVSLASIKAFIESGKPVLAECGGTMLLGEALIDSQGNRWPMANVLPFDSCMQSKLAALGYREDASGMRGHEFHYSVRESRQAFTPGFVCNGDQGIRYKNLRASYNHWYFASAGKAITEWLT</sequence>
<evidence type="ECO:0000256" key="7">
    <source>
        <dbReference type="ARBA" id="ARBA00022840"/>
    </source>
</evidence>
<dbReference type="RefSeq" id="WP_256613885.1">
    <property type="nucleotide sequence ID" value="NZ_JANIBK010000011.1"/>
</dbReference>
<reference evidence="12 13" key="1">
    <citation type="submission" date="2022-07" db="EMBL/GenBank/DDBJ databases">
        <title>Methylomonas rivi sp. nov., Methylomonas rosea sp. nov., Methylomonas aureus sp. nov. and Methylomonas subterranea sp. nov., four novel methanotrophs isolated from a freshwater creek and the deep terrestrial subsurface.</title>
        <authorList>
            <person name="Abin C."/>
            <person name="Sankaranarayanan K."/>
            <person name="Garner C."/>
            <person name="Sindelar R."/>
            <person name="Kotary K."/>
            <person name="Garner R."/>
            <person name="Barclay S."/>
            <person name="Lawson P."/>
            <person name="Krumholz L."/>
        </authorList>
    </citation>
    <scope>NUCLEOTIDE SEQUENCE [LARGE SCALE GENOMIC DNA]</scope>
    <source>
        <strain evidence="12 13">WSC-6</strain>
    </source>
</reference>
<keyword evidence="8" id="KW-0460">Magnesium</keyword>
<dbReference type="Gene3D" id="3.40.50.880">
    <property type="match status" value="1"/>
</dbReference>
<evidence type="ECO:0000313" key="13">
    <source>
        <dbReference type="Proteomes" id="UP001524586"/>
    </source>
</evidence>
<comment type="caution">
    <text evidence="12">The sequence shown here is derived from an EMBL/GenBank/DDBJ whole genome shotgun (WGS) entry which is preliminary data.</text>
</comment>
<evidence type="ECO:0000256" key="6">
    <source>
        <dbReference type="ARBA" id="ARBA00022741"/>
    </source>
</evidence>
<evidence type="ECO:0000259" key="11">
    <source>
        <dbReference type="Pfam" id="PF07685"/>
    </source>
</evidence>
<dbReference type="Proteomes" id="UP001524586">
    <property type="component" value="Unassembled WGS sequence"/>
</dbReference>
<dbReference type="PROSITE" id="PS51274">
    <property type="entry name" value="GATASE_COBBQ"/>
    <property type="match status" value="1"/>
</dbReference>
<accession>A0ABT1U162</accession>
<proteinExistence type="inferred from homology"/>
<evidence type="ECO:0000256" key="8">
    <source>
        <dbReference type="ARBA" id="ARBA00022842"/>
    </source>
</evidence>
<keyword evidence="5" id="KW-0436">Ligase</keyword>
<dbReference type="PANTHER" id="PTHR43873:SF1">
    <property type="entry name" value="COBYRINATE A,C-DIAMIDE SYNTHASE"/>
    <property type="match status" value="1"/>
</dbReference>
<dbReference type="SUPFAM" id="SSF52317">
    <property type="entry name" value="Class I glutamine amidotransferase-like"/>
    <property type="match status" value="1"/>
</dbReference>
<keyword evidence="7" id="KW-0067">ATP-binding</keyword>
<gene>
    <name evidence="12" type="ORF">NP596_03715</name>
</gene>
<keyword evidence="6" id="KW-0547">Nucleotide-binding</keyword>
<dbReference type="InterPro" id="IPR004484">
    <property type="entry name" value="CbiA/CobB_synth"/>
</dbReference>
<keyword evidence="4" id="KW-0169">Cobalamin biosynthesis</keyword>
<dbReference type="Pfam" id="PF01656">
    <property type="entry name" value="CbiA"/>
    <property type="match status" value="1"/>
</dbReference>
<dbReference type="InterPro" id="IPR029062">
    <property type="entry name" value="Class_I_gatase-like"/>
</dbReference>
<dbReference type="InterPro" id="IPR002586">
    <property type="entry name" value="CobQ/CobB/MinD/ParA_Nub-bd_dom"/>
</dbReference>